<evidence type="ECO:0000256" key="10">
    <source>
        <dbReference type="ARBA" id="ARBA00022842"/>
    </source>
</evidence>
<keyword evidence="5" id="KW-0597">Phosphoprotein</keyword>
<evidence type="ECO:0000313" key="18">
    <source>
        <dbReference type="Proteomes" id="UP000249135"/>
    </source>
</evidence>
<dbReference type="NCBIfam" id="TIGR01525">
    <property type="entry name" value="ATPase-IB_hvy"/>
    <property type="match status" value="1"/>
</dbReference>
<dbReference type="GO" id="GO:0016887">
    <property type="term" value="F:ATP hydrolysis activity"/>
    <property type="evidence" value="ECO:0007669"/>
    <property type="project" value="InterPro"/>
</dbReference>
<keyword evidence="4 15" id="KW-1003">Cell membrane</keyword>
<dbReference type="Gene3D" id="2.70.150.10">
    <property type="entry name" value="Calcium-transporting ATPase, cytoplasmic transduction domain A"/>
    <property type="match status" value="1"/>
</dbReference>
<proteinExistence type="inferred from homology"/>
<sequence length="765" mass="80586">MVDAALEPPGPLAAAGLPAGVHACEPPPPGIDDPAGWSAFGRPLGGDDPRWESWVAVEGMHCATCALAVEDALCAVSGVSAAAVQSGGRRARVLWSPQATTPSRWFEAVRDAGYRLSPVGIDGRQAVRRRESRRVLFRWLVSGLCMMQVMMYAVPAYVAGTGEMTRDIELLLRWASWVLSLPVVLLACGPFFRGAWQDLRRLRVGMDTPVALGIAIAFAVSTAGTFDPDGALGREVYFDSLTMFVFFLLTGRWLESRLRERTAGALDALLERLPDSVERIRPDGSAERVGAHRLRVGDVLRVRPGEAFTADGCVVDGDTSADEALVTGEAHPVPRPCGSRVLAGSHNVGAQVLVRVDALGGDTRFGRIVALMESASVEKPRLARAADRVARPFLLAVMLAALAAAVWWWPSGPGHALMVAASVLIVTCPCALSLATPAAMLACAGERAGQGVLVADKTGTLTRPLPRLDRIYSRRGVPPGDALGLAAAMASGSVHPASRALVAAWTQHAGERSDWTLAELVEVAGRGVEGRLLPKRAAGGAGRRLRLGSAAHCGVPALEVPAMQVHLSDDEGWLASFVLDEELRPDARAAVSALRDGGIDVRLLSGDRSEAAHRLAAAAGIGNARGDCQPEDKLEAVRRLQSEGRHVAMVGDGLNDGPVIAQADVAFAVGQAVGRTRAKADFIVLGDALTAIPATWRQARRTMRVVRQNIAWSVLYNAACVPLALAGWMPAWLAGLGMAASSLLVVLNSARLARSPVAPAEASGS</sequence>
<evidence type="ECO:0000259" key="16">
    <source>
        <dbReference type="PROSITE" id="PS50846"/>
    </source>
</evidence>
<evidence type="ECO:0000256" key="2">
    <source>
        <dbReference type="ARBA" id="ARBA00006024"/>
    </source>
</evidence>
<evidence type="ECO:0000256" key="14">
    <source>
        <dbReference type="ARBA" id="ARBA00023136"/>
    </source>
</evidence>
<dbReference type="InterPro" id="IPR027256">
    <property type="entry name" value="P-typ_ATPase_IB"/>
</dbReference>
<dbReference type="GO" id="GO:0005507">
    <property type="term" value="F:copper ion binding"/>
    <property type="evidence" value="ECO:0007669"/>
    <property type="project" value="TreeGrafter"/>
</dbReference>
<evidence type="ECO:0000256" key="11">
    <source>
        <dbReference type="ARBA" id="ARBA00022967"/>
    </source>
</evidence>
<keyword evidence="3" id="KW-0813">Transport</keyword>
<dbReference type="PROSITE" id="PS01047">
    <property type="entry name" value="HMA_1"/>
    <property type="match status" value="1"/>
</dbReference>
<feature type="transmembrane region" description="Helical" evidence="15">
    <location>
        <begin position="204"/>
        <end position="224"/>
    </location>
</feature>
<organism evidence="17 18">
    <name type="scientific">Variovorax paradoxus</name>
    <dbReference type="NCBI Taxonomy" id="34073"/>
    <lineage>
        <taxon>Bacteria</taxon>
        <taxon>Pseudomonadati</taxon>
        <taxon>Pseudomonadota</taxon>
        <taxon>Betaproteobacteria</taxon>
        <taxon>Burkholderiales</taxon>
        <taxon>Comamonadaceae</taxon>
        <taxon>Variovorax</taxon>
    </lineage>
</organism>
<keyword evidence="9 15" id="KW-0067">ATP-binding</keyword>
<feature type="transmembrane region" description="Helical" evidence="15">
    <location>
        <begin position="705"/>
        <end position="725"/>
    </location>
</feature>
<dbReference type="PANTHER" id="PTHR43520">
    <property type="entry name" value="ATP7, ISOFORM B"/>
    <property type="match status" value="1"/>
</dbReference>
<feature type="transmembrane region" description="Helical" evidence="15">
    <location>
        <begin position="415"/>
        <end position="435"/>
    </location>
</feature>
<dbReference type="InterPro" id="IPR059000">
    <property type="entry name" value="ATPase_P-type_domA"/>
</dbReference>
<feature type="transmembrane region" description="Helical" evidence="15">
    <location>
        <begin position="236"/>
        <end position="254"/>
    </location>
</feature>
<dbReference type="SUPFAM" id="SSF55008">
    <property type="entry name" value="HMA, heavy metal-associated domain"/>
    <property type="match status" value="1"/>
</dbReference>
<dbReference type="Gene3D" id="3.40.1110.10">
    <property type="entry name" value="Calcium-transporting ATPase, cytoplasmic domain N"/>
    <property type="match status" value="1"/>
</dbReference>
<keyword evidence="6 15" id="KW-0812">Transmembrane</keyword>
<dbReference type="InterPro" id="IPR001757">
    <property type="entry name" value="P_typ_ATPase"/>
</dbReference>
<evidence type="ECO:0000256" key="8">
    <source>
        <dbReference type="ARBA" id="ARBA00022741"/>
    </source>
</evidence>
<dbReference type="PROSITE" id="PS50846">
    <property type="entry name" value="HMA_2"/>
    <property type="match status" value="1"/>
</dbReference>
<protein>
    <submittedName>
        <fullName evidence="17">Heavy metal translocating P-type ATPase</fullName>
    </submittedName>
</protein>
<accession>A0A2W5PP99</accession>
<evidence type="ECO:0000313" key="17">
    <source>
        <dbReference type="EMBL" id="PZQ66784.1"/>
    </source>
</evidence>
<dbReference type="InterPro" id="IPR023214">
    <property type="entry name" value="HAD_sf"/>
</dbReference>
<dbReference type="GO" id="GO:0005524">
    <property type="term" value="F:ATP binding"/>
    <property type="evidence" value="ECO:0007669"/>
    <property type="project" value="UniProtKB-UniRule"/>
</dbReference>
<comment type="similarity">
    <text evidence="2 15">Belongs to the cation transport ATPase (P-type) (TC 3.A.3) family. Type IB subfamily.</text>
</comment>
<evidence type="ECO:0000256" key="12">
    <source>
        <dbReference type="ARBA" id="ARBA00022989"/>
    </source>
</evidence>
<reference evidence="17 18" key="1">
    <citation type="submission" date="2017-08" db="EMBL/GenBank/DDBJ databases">
        <title>Infants hospitalized years apart are colonized by the same room-sourced microbial strains.</title>
        <authorList>
            <person name="Brooks B."/>
            <person name="Olm M.R."/>
            <person name="Firek B.A."/>
            <person name="Baker R."/>
            <person name="Thomas B.C."/>
            <person name="Morowitz M.J."/>
            <person name="Banfield J.F."/>
        </authorList>
    </citation>
    <scope>NUCLEOTIDE SEQUENCE [LARGE SCALE GENOMIC DNA]</scope>
    <source>
        <strain evidence="17">S2_005_003_R2_41</strain>
    </source>
</reference>
<dbReference type="AlphaFoldDB" id="A0A2W5PP99"/>
<dbReference type="Pfam" id="PF00403">
    <property type="entry name" value="HMA"/>
    <property type="match status" value="1"/>
</dbReference>
<dbReference type="GO" id="GO:0055070">
    <property type="term" value="P:copper ion homeostasis"/>
    <property type="evidence" value="ECO:0007669"/>
    <property type="project" value="TreeGrafter"/>
</dbReference>
<dbReference type="Pfam" id="PF00122">
    <property type="entry name" value="E1-E2_ATPase"/>
    <property type="match status" value="1"/>
</dbReference>
<dbReference type="PRINTS" id="PR00119">
    <property type="entry name" value="CATATPASE"/>
</dbReference>
<comment type="subcellular location">
    <subcellularLocation>
        <location evidence="1">Cell membrane</location>
        <topology evidence="1">Multi-pass membrane protein</topology>
    </subcellularLocation>
</comment>
<keyword evidence="7 15" id="KW-0479">Metal-binding</keyword>
<dbReference type="PANTHER" id="PTHR43520:SF5">
    <property type="entry name" value="CATION-TRANSPORTING P-TYPE ATPASE-RELATED"/>
    <property type="match status" value="1"/>
</dbReference>
<feature type="transmembrane region" description="Helical" evidence="15">
    <location>
        <begin position="174"/>
        <end position="192"/>
    </location>
</feature>
<feature type="domain" description="HMA" evidence="16">
    <location>
        <begin position="51"/>
        <end position="117"/>
    </location>
</feature>
<name>A0A2W5PP99_VARPD</name>
<dbReference type="InterPro" id="IPR036412">
    <property type="entry name" value="HAD-like_sf"/>
</dbReference>
<evidence type="ECO:0000256" key="4">
    <source>
        <dbReference type="ARBA" id="ARBA00022475"/>
    </source>
</evidence>
<evidence type="ECO:0000256" key="15">
    <source>
        <dbReference type="RuleBase" id="RU362081"/>
    </source>
</evidence>
<evidence type="ECO:0000256" key="6">
    <source>
        <dbReference type="ARBA" id="ARBA00022692"/>
    </source>
</evidence>
<evidence type="ECO:0000256" key="5">
    <source>
        <dbReference type="ARBA" id="ARBA00022553"/>
    </source>
</evidence>
<comment type="caution">
    <text evidence="17">The sequence shown here is derived from an EMBL/GenBank/DDBJ whole genome shotgun (WGS) entry which is preliminary data.</text>
</comment>
<dbReference type="Gene3D" id="3.40.50.1000">
    <property type="entry name" value="HAD superfamily/HAD-like"/>
    <property type="match status" value="1"/>
</dbReference>
<dbReference type="Gene3D" id="3.30.70.100">
    <property type="match status" value="1"/>
</dbReference>
<evidence type="ECO:0000256" key="13">
    <source>
        <dbReference type="ARBA" id="ARBA00023065"/>
    </source>
</evidence>
<dbReference type="InterPro" id="IPR008250">
    <property type="entry name" value="ATPase_P-typ_transduc_dom_A_sf"/>
</dbReference>
<dbReference type="SUPFAM" id="SSF81653">
    <property type="entry name" value="Calcium ATPase, transduction domain A"/>
    <property type="match status" value="1"/>
</dbReference>
<keyword evidence="13" id="KW-0406">Ion transport</keyword>
<dbReference type="InterPro" id="IPR023299">
    <property type="entry name" value="ATPase_P-typ_cyto_dom_N"/>
</dbReference>
<evidence type="ECO:0000256" key="1">
    <source>
        <dbReference type="ARBA" id="ARBA00004651"/>
    </source>
</evidence>
<dbReference type="GO" id="GO:0005886">
    <property type="term" value="C:plasma membrane"/>
    <property type="evidence" value="ECO:0007669"/>
    <property type="project" value="UniProtKB-SubCell"/>
</dbReference>
<dbReference type="Proteomes" id="UP000249135">
    <property type="component" value="Unassembled WGS sequence"/>
</dbReference>
<keyword evidence="12 15" id="KW-1133">Transmembrane helix</keyword>
<dbReference type="InterPro" id="IPR036163">
    <property type="entry name" value="HMA_dom_sf"/>
</dbReference>
<keyword evidence="10" id="KW-0460">Magnesium</keyword>
<dbReference type="GO" id="GO:0043682">
    <property type="term" value="F:P-type divalent copper transporter activity"/>
    <property type="evidence" value="ECO:0007669"/>
    <property type="project" value="TreeGrafter"/>
</dbReference>
<dbReference type="EMBL" id="QFPP01000388">
    <property type="protein sequence ID" value="PZQ66784.1"/>
    <property type="molecule type" value="Genomic_DNA"/>
</dbReference>
<dbReference type="CDD" id="cd00371">
    <property type="entry name" value="HMA"/>
    <property type="match status" value="1"/>
</dbReference>
<keyword evidence="11" id="KW-1278">Translocase</keyword>
<keyword evidence="8 15" id="KW-0547">Nucleotide-binding</keyword>
<evidence type="ECO:0000256" key="9">
    <source>
        <dbReference type="ARBA" id="ARBA00022840"/>
    </source>
</evidence>
<dbReference type="InterPro" id="IPR017969">
    <property type="entry name" value="Heavy-metal-associated_CS"/>
</dbReference>
<evidence type="ECO:0000256" key="3">
    <source>
        <dbReference type="ARBA" id="ARBA00022448"/>
    </source>
</evidence>
<dbReference type="SUPFAM" id="SSF56784">
    <property type="entry name" value="HAD-like"/>
    <property type="match status" value="1"/>
</dbReference>
<keyword evidence="14 15" id="KW-0472">Membrane</keyword>
<dbReference type="Pfam" id="PF00702">
    <property type="entry name" value="Hydrolase"/>
    <property type="match status" value="1"/>
</dbReference>
<dbReference type="InterPro" id="IPR006121">
    <property type="entry name" value="HMA_dom"/>
</dbReference>
<feature type="transmembrane region" description="Helical" evidence="15">
    <location>
        <begin position="389"/>
        <end position="409"/>
    </location>
</feature>
<feature type="transmembrane region" description="Helical" evidence="15">
    <location>
        <begin position="135"/>
        <end position="154"/>
    </location>
</feature>
<evidence type="ECO:0000256" key="7">
    <source>
        <dbReference type="ARBA" id="ARBA00022723"/>
    </source>
</evidence>
<dbReference type="NCBIfam" id="TIGR01494">
    <property type="entry name" value="ATPase_P-type"/>
    <property type="match status" value="2"/>
</dbReference>
<gene>
    <name evidence="17" type="ORF">DI563_22560</name>
</gene>